<comment type="caution">
    <text evidence="1">The sequence shown here is derived from an EMBL/GenBank/DDBJ whole genome shotgun (WGS) entry which is preliminary data.</text>
</comment>
<protein>
    <submittedName>
        <fullName evidence="1">Uncharacterized protein</fullName>
    </submittedName>
</protein>
<feature type="non-terminal residue" evidence="1">
    <location>
        <position position="1"/>
    </location>
</feature>
<evidence type="ECO:0000313" key="1">
    <source>
        <dbReference type="EMBL" id="RDY11739.1"/>
    </source>
</evidence>
<dbReference type="EMBL" id="QJKJ01000590">
    <property type="protein sequence ID" value="RDY11739.1"/>
    <property type="molecule type" value="Genomic_DNA"/>
</dbReference>
<reference evidence="1" key="1">
    <citation type="submission" date="2018-05" db="EMBL/GenBank/DDBJ databases">
        <title>Draft genome of Mucuna pruriens seed.</title>
        <authorList>
            <person name="Nnadi N.E."/>
            <person name="Vos R."/>
            <person name="Hasami M.H."/>
            <person name="Devisetty U.K."/>
            <person name="Aguiy J.C."/>
        </authorList>
    </citation>
    <scope>NUCLEOTIDE SEQUENCE [LARGE SCALE GENOMIC DNA]</scope>
    <source>
        <strain evidence="1">JCA_2017</strain>
    </source>
</reference>
<sequence length="95" mass="10673">MVIGKSFTKGSTGSTKGSTFEGRLSQRVVVVIEFHSHIIMRSSSSSHVSNIGSSLEINRHFIKKKFDTKFIVTTHVPIWLQVTYVFTKGLPTTRF</sequence>
<keyword evidence="2" id="KW-1185">Reference proteome</keyword>
<name>A0A371I9M6_MUCPR</name>
<organism evidence="1 2">
    <name type="scientific">Mucuna pruriens</name>
    <name type="common">Velvet bean</name>
    <name type="synonym">Dolichos pruriens</name>
    <dbReference type="NCBI Taxonomy" id="157652"/>
    <lineage>
        <taxon>Eukaryota</taxon>
        <taxon>Viridiplantae</taxon>
        <taxon>Streptophyta</taxon>
        <taxon>Embryophyta</taxon>
        <taxon>Tracheophyta</taxon>
        <taxon>Spermatophyta</taxon>
        <taxon>Magnoliopsida</taxon>
        <taxon>eudicotyledons</taxon>
        <taxon>Gunneridae</taxon>
        <taxon>Pentapetalae</taxon>
        <taxon>rosids</taxon>
        <taxon>fabids</taxon>
        <taxon>Fabales</taxon>
        <taxon>Fabaceae</taxon>
        <taxon>Papilionoideae</taxon>
        <taxon>50 kb inversion clade</taxon>
        <taxon>NPAAA clade</taxon>
        <taxon>indigoferoid/millettioid clade</taxon>
        <taxon>Phaseoleae</taxon>
        <taxon>Mucuna</taxon>
    </lineage>
</organism>
<dbReference type="Proteomes" id="UP000257109">
    <property type="component" value="Unassembled WGS sequence"/>
</dbReference>
<gene>
    <name evidence="1" type="ORF">CR513_03555</name>
</gene>
<accession>A0A371I9M6</accession>
<proteinExistence type="predicted"/>
<dbReference type="AlphaFoldDB" id="A0A371I9M6"/>
<evidence type="ECO:0000313" key="2">
    <source>
        <dbReference type="Proteomes" id="UP000257109"/>
    </source>
</evidence>